<keyword evidence="3" id="KW-1185">Reference proteome</keyword>
<protein>
    <submittedName>
        <fullName evidence="2">Menaquinone-dependent protoporphyrinogen oxidase</fullName>
    </submittedName>
</protein>
<dbReference type="InterPro" id="IPR029039">
    <property type="entry name" value="Flavoprotein-like_sf"/>
</dbReference>
<gene>
    <name evidence="2" type="ORF">SAMN05421858_4224</name>
</gene>
<dbReference type="GO" id="GO:0070819">
    <property type="term" value="F:menaquinone-dependent protoporphyrinogen oxidase activity"/>
    <property type="evidence" value="ECO:0007669"/>
    <property type="project" value="TreeGrafter"/>
</dbReference>
<accession>A0A1N7EGP4</accession>
<dbReference type="Pfam" id="PF12724">
    <property type="entry name" value="Flavodoxin_5"/>
    <property type="match status" value="1"/>
</dbReference>
<proteinExistence type="predicted"/>
<evidence type="ECO:0000313" key="2">
    <source>
        <dbReference type="EMBL" id="SIR87247.1"/>
    </source>
</evidence>
<dbReference type="Gene3D" id="3.40.50.360">
    <property type="match status" value="1"/>
</dbReference>
<organism evidence="2 3">
    <name type="scientific">Haladaptatus litoreus</name>
    <dbReference type="NCBI Taxonomy" id="553468"/>
    <lineage>
        <taxon>Archaea</taxon>
        <taxon>Methanobacteriati</taxon>
        <taxon>Methanobacteriota</taxon>
        <taxon>Stenosarchaea group</taxon>
        <taxon>Halobacteria</taxon>
        <taxon>Halobacteriales</taxon>
        <taxon>Haladaptataceae</taxon>
        <taxon>Haladaptatus</taxon>
    </lineage>
</organism>
<dbReference type="PROSITE" id="PS50902">
    <property type="entry name" value="FLAVODOXIN_LIKE"/>
    <property type="match status" value="1"/>
</dbReference>
<dbReference type="AlphaFoldDB" id="A0A1N7EGP4"/>
<dbReference type="GO" id="GO:0010181">
    <property type="term" value="F:FMN binding"/>
    <property type="evidence" value="ECO:0007669"/>
    <property type="project" value="InterPro"/>
</dbReference>
<sequence>MAGIITIFGTGEGQTAKVAERIDAELRARGHETTTVNVKEIDPGLDIDDFDAVLVGASIHMGRQQKAVRKFVNANQAVLARKPNGFFQVSGSSGEETEEGAAEAARYVDEFIEATNWHPDRIGLFGGALRFSEYGFLMRALVKFVARVESSEENPLADVEYTDWEEVEAFANEFATFVEERLGETAED</sequence>
<reference evidence="3" key="1">
    <citation type="submission" date="2017-01" db="EMBL/GenBank/DDBJ databases">
        <authorList>
            <person name="Varghese N."/>
            <person name="Submissions S."/>
        </authorList>
    </citation>
    <scope>NUCLEOTIDE SEQUENCE [LARGE SCALE GENOMIC DNA]</scope>
    <source>
        <strain evidence="3">CGMCC 1.7737</strain>
    </source>
</reference>
<dbReference type="InterPro" id="IPR052200">
    <property type="entry name" value="Protoporphyrinogen_IX_DH"/>
</dbReference>
<dbReference type="OrthoDB" id="103611at2157"/>
<dbReference type="RefSeq" id="WP_076432354.1">
    <property type="nucleotide sequence ID" value="NZ_FTNO01000006.1"/>
</dbReference>
<dbReference type="GO" id="GO:0006783">
    <property type="term" value="P:heme biosynthetic process"/>
    <property type="evidence" value="ECO:0007669"/>
    <property type="project" value="TreeGrafter"/>
</dbReference>
<dbReference type="InterPro" id="IPR008254">
    <property type="entry name" value="Flavodoxin/NO_synth"/>
</dbReference>
<dbReference type="Proteomes" id="UP000186914">
    <property type="component" value="Unassembled WGS sequence"/>
</dbReference>
<dbReference type="PANTHER" id="PTHR38030:SF2">
    <property type="entry name" value="PROTOPORPHYRINOGEN IX DEHYDROGENASE [QUINONE]"/>
    <property type="match status" value="1"/>
</dbReference>
<dbReference type="SUPFAM" id="SSF52218">
    <property type="entry name" value="Flavoproteins"/>
    <property type="match status" value="1"/>
</dbReference>
<dbReference type="PANTHER" id="PTHR38030">
    <property type="entry name" value="PROTOPORPHYRINOGEN IX DEHYDROGENASE [MENAQUINONE]"/>
    <property type="match status" value="1"/>
</dbReference>
<dbReference type="InterPro" id="IPR026816">
    <property type="entry name" value="Flavodoxin_dom"/>
</dbReference>
<feature type="domain" description="Flavodoxin-like" evidence="1">
    <location>
        <begin position="4"/>
        <end position="169"/>
    </location>
</feature>
<evidence type="ECO:0000313" key="3">
    <source>
        <dbReference type="Proteomes" id="UP000186914"/>
    </source>
</evidence>
<name>A0A1N7EGP4_9EURY</name>
<dbReference type="EMBL" id="FTNO01000006">
    <property type="protein sequence ID" value="SIR87247.1"/>
    <property type="molecule type" value="Genomic_DNA"/>
</dbReference>
<evidence type="ECO:0000259" key="1">
    <source>
        <dbReference type="PROSITE" id="PS50902"/>
    </source>
</evidence>